<accession>A0A1N7HWB6</accession>
<evidence type="ECO:0000259" key="3">
    <source>
        <dbReference type="Pfam" id="PF18962"/>
    </source>
</evidence>
<evidence type="ECO:0000256" key="2">
    <source>
        <dbReference type="SAM" id="SignalP"/>
    </source>
</evidence>
<dbReference type="InterPro" id="IPR026444">
    <property type="entry name" value="Secre_tail"/>
</dbReference>
<sequence length="266" mass="27782">MFYIYGCLIKKNIMKKILLTGLIAISALALGQATTTIPTFTAGGASFAVLHNSGQLQGTLTSVSLNATLSAQTGTTWANDLTIITMPTSALSGTPILQVGGDSDFGALETGAWTTGGSSTIGTVLTGTYTLDTPINFTSNPLYSVRIGNGYANANPPTNSGTWTNITATLNGVSTSVLGTTEITEKSNVGVTVYPNPVADVVNVTSKDSKINLVSIVDITGRAVKTVLSSDKKNDLSINVSELNAGNYILIIDTEKEKFSKKFIKK</sequence>
<dbReference type="Proteomes" id="UP000186373">
    <property type="component" value="Unassembled WGS sequence"/>
</dbReference>
<dbReference type="Pfam" id="PF18962">
    <property type="entry name" value="Por_Secre_tail"/>
    <property type="match status" value="1"/>
</dbReference>
<organism evidence="4 5">
    <name type="scientific">Chryseobacterium shigense</name>
    <dbReference type="NCBI Taxonomy" id="297244"/>
    <lineage>
        <taxon>Bacteria</taxon>
        <taxon>Pseudomonadati</taxon>
        <taxon>Bacteroidota</taxon>
        <taxon>Flavobacteriia</taxon>
        <taxon>Flavobacteriales</taxon>
        <taxon>Weeksellaceae</taxon>
        <taxon>Chryseobacterium group</taxon>
        <taxon>Chryseobacterium</taxon>
    </lineage>
</organism>
<name>A0A1N7HWB6_9FLAO</name>
<dbReference type="NCBIfam" id="TIGR04183">
    <property type="entry name" value="Por_Secre_tail"/>
    <property type="match status" value="1"/>
</dbReference>
<evidence type="ECO:0000313" key="5">
    <source>
        <dbReference type="Proteomes" id="UP000186373"/>
    </source>
</evidence>
<protein>
    <submittedName>
        <fullName evidence="4">Por secretion system C-terminal sorting domain-containing protein</fullName>
    </submittedName>
</protein>
<keyword evidence="1 2" id="KW-0732">Signal</keyword>
<keyword evidence="5" id="KW-1185">Reference proteome</keyword>
<gene>
    <name evidence="4" type="ORF">SAMN05421639_101338</name>
</gene>
<feature type="domain" description="Secretion system C-terminal sorting" evidence="3">
    <location>
        <begin position="193"/>
        <end position="264"/>
    </location>
</feature>
<dbReference type="OrthoDB" id="1288696at2"/>
<evidence type="ECO:0000256" key="1">
    <source>
        <dbReference type="ARBA" id="ARBA00022729"/>
    </source>
</evidence>
<dbReference type="AlphaFoldDB" id="A0A1N7HWB6"/>
<reference evidence="5" key="1">
    <citation type="submission" date="2017-01" db="EMBL/GenBank/DDBJ databases">
        <authorList>
            <person name="Varghese N."/>
            <person name="Submissions S."/>
        </authorList>
    </citation>
    <scope>NUCLEOTIDE SEQUENCE [LARGE SCALE GENOMIC DNA]</scope>
    <source>
        <strain evidence="5">DSM 17126</strain>
    </source>
</reference>
<feature type="chain" id="PRO_5013292227" evidence="2">
    <location>
        <begin position="32"/>
        <end position="266"/>
    </location>
</feature>
<proteinExistence type="predicted"/>
<dbReference type="EMBL" id="FTNY01000001">
    <property type="protein sequence ID" value="SIS29028.1"/>
    <property type="molecule type" value="Genomic_DNA"/>
</dbReference>
<evidence type="ECO:0000313" key="4">
    <source>
        <dbReference type="EMBL" id="SIS29028.1"/>
    </source>
</evidence>
<feature type="signal peptide" evidence="2">
    <location>
        <begin position="1"/>
        <end position="31"/>
    </location>
</feature>